<dbReference type="Gene3D" id="3.80.10.10">
    <property type="entry name" value="Ribonuclease Inhibitor"/>
    <property type="match status" value="1"/>
</dbReference>
<dbReference type="EMBL" id="RBNJ01010287">
    <property type="protein sequence ID" value="RUS26511.1"/>
    <property type="molecule type" value="Genomic_DNA"/>
</dbReference>
<dbReference type="CDD" id="cd09917">
    <property type="entry name" value="F-box_SF"/>
    <property type="match status" value="1"/>
</dbReference>
<sequence>MPCPRLPPEIVYHILCCFDHTQSKNIDLFLDLMAISMVCREWFGVARPMINNDTLRQPFTHIVNPNYTNNLIRLAALLSTAHHLALPYPSEINSFAISEALFIPTENITQSRQVVQAYTPTDHAAFLTILSLTTLSHLHLITTHASGPPHRMQARARFFSRLKPHCAHIPALKLWFTDLRGSVRMGLNGPPQPRPRADDPHLSDLVSNVAQTLHSVNIRYEPDALTAAALARCPHLQNVAFELCSVRTVTDILRGLPDLRKVAIRCLLDGDDDGWGDGSTTENLFNVLASNEDLEDIYFTATPYMHDLSEHVSARLGLALVGLFARTPRLKRLHLSSVPYATDDVLRTVARTCGDLEELALHTTSQLVTGLGVLIGATTPWPRLRTLVVSDTKIFPSFVGAVVRRCEVLESVQLPRVLNQNPDIRALLGRQGFRDTEVEGGYRWKRGSVCCWKREGVCCWKRDGEEE</sequence>
<dbReference type="Proteomes" id="UP000274822">
    <property type="component" value="Unassembled WGS sequence"/>
</dbReference>
<comment type="caution">
    <text evidence="1">The sequence shown here is derived from an EMBL/GenBank/DDBJ whole genome shotgun (WGS) entry which is preliminary data.</text>
</comment>
<organism evidence="1 2">
    <name type="scientific">Jimgerdemannia flammicorona</name>
    <dbReference type="NCBI Taxonomy" id="994334"/>
    <lineage>
        <taxon>Eukaryota</taxon>
        <taxon>Fungi</taxon>
        <taxon>Fungi incertae sedis</taxon>
        <taxon>Mucoromycota</taxon>
        <taxon>Mucoromycotina</taxon>
        <taxon>Endogonomycetes</taxon>
        <taxon>Endogonales</taxon>
        <taxon>Endogonaceae</taxon>
        <taxon>Jimgerdemannia</taxon>
    </lineage>
</organism>
<accession>A0A433Q9R2</accession>
<reference evidence="1 2" key="1">
    <citation type="journal article" date="2018" name="New Phytol.">
        <title>Phylogenomics of Endogonaceae and evolution of mycorrhizas within Mucoromycota.</title>
        <authorList>
            <person name="Chang Y."/>
            <person name="Desiro A."/>
            <person name="Na H."/>
            <person name="Sandor L."/>
            <person name="Lipzen A."/>
            <person name="Clum A."/>
            <person name="Barry K."/>
            <person name="Grigoriev I.V."/>
            <person name="Martin F.M."/>
            <person name="Stajich J.E."/>
            <person name="Smith M.E."/>
            <person name="Bonito G."/>
            <person name="Spatafora J.W."/>
        </authorList>
    </citation>
    <scope>NUCLEOTIDE SEQUENCE [LARGE SCALE GENOMIC DNA]</scope>
    <source>
        <strain evidence="1 2">AD002</strain>
    </source>
</reference>
<proteinExistence type="predicted"/>
<dbReference type="AlphaFoldDB" id="A0A433Q9R2"/>
<dbReference type="InterPro" id="IPR032675">
    <property type="entry name" value="LRR_dom_sf"/>
</dbReference>
<name>A0A433Q9R2_9FUNG</name>
<dbReference type="SUPFAM" id="SSF52047">
    <property type="entry name" value="RNI-like"/>
    <property type="match status" value="1"/>
</dbReference>
<evidence type="ECO:0000313" key="1">
    <source>
        <dbReference type="EMBL" id="RUS26511.1"/>
    </source>
</evidence>
<keyword evidence="2" id="KW-1185">Reference proteome</keyword>
<protein>
    <submittedName>
        <fullName evidence="1">Uncharacterized protein</fullName>
    </submittedName>
</protein>
<gene>
    <name evidence="1" type="ORF">BC938DRAFT_470664</name>
</gene>
<evidence type="ECO:0000313" key="2">
    <source>
        <dbReference type="Proteomes" id="UP000274822"/>
    </source>
</evidence>